<dbReference type="PANTHER" id="PTHR21047">
    <property type="entry name" value="DTDP-6-DEOXY-D-GLUCOSE-3,5 EPIMERASE"/>
    <property type="match status" value="1"/>
</dbReference>
<evidence type="ECO:0000256" key="2">
    <source>
        <dbReference type="ARBA" id="ARBA00001997"/>
    </source>
</evidence>
<dbReference type="EMBL" id="FOCF01000009">
    <property type="protein sequence ID" value="SEN62616.1"/>
    <property type="molecule type" value="Genomic_DNA"/>
</dbReference>
<evidence type="ECO:0000256" key="7">
    <source>
        <dbReference type="RuleBase" id="RU364069"/>
    </source>
</evidence>
<dbReference type="STRING" id="1166340.SAMN05192583_3186"/>
<protein>
    <recommendedName>
        <fullName evidence="4 7">dTDP-4-dehydrorhamnose 3,5-epimerase</fullName>
        <ecNumber evidence="3 7">5.1.3.13</ecNumber>
    </recommendedName>
    <alternativeName>
        <fullName evidence="7">Thymidine diphospho-4-keto-rhamnose 3,5-epimerase</fullName>
    </alternativeName>
</protein>
<evidence type="ECO:0000313" key="8">
    <source>
        <dbReference type="EMBL" id="SEN62616.1"/>
    </source>
</evidence>
<dbReference type="OrthoDB" id="9800680at2"/>
<evidence type="ECO:0000313" key="9">
    <source>
        <dbReference type="Proteomes" id="UP000199206"/>
    </source>
</evidence>
<gene>
    <name evidence="8" type="ORF">SAMN05192583_3186</name>
</gene>
<comment type="similarity">
    <text evidence="7">Belongs to the dTDP-4-dehydrorhamnose 3,5-epimerase family.</text>
</comment>
<dbReference type="InterPro" id="IPR000888">
    <property type="entry name" value="RmlC-like"/>
</dbReference>
<dbReference type="UniPathway" id="UPA00124"/>
<feature type="active site" description="Proton acceptor" evidence="5">
    <location>
        <position position="57"/>
    </location>
</feature>
<comment type="catalytic activity">
    <reaction evidence="1 7">
        <text>dTDP-4-dehydro-6-deoxy-alpha-D-glucose = dTDP-4-dehydro-beta-L-rhamnose</text>
        <dbReference type="Rhea" id="RHEA:16969"/>
        <dbReference type="ChEBI" id="CHEBI:57649"/>
        <dbReference type="ChEBI" id="CHEBI:62830"/>
        <dbReference type="EC" id="5.1.3.13"/>
    </reaction>
</comment>
<dbReference type="AlphaFoldDB" id="A0A1H8I3L0"/>
<dbReference type="GO" id="GO:0008830">
    <property type="term" value="F:dTDP-4-dehydrorhamnose 3,5-epimerase activity"/>
    <property type="evidence" value="ECO:0007669"/>
    <property type="project" value="UniProtKB-UniRule"/>
</dbReference>
<keyword evidence="9" id="KW-1185">Reference proteome</keyword>
<keyword evidence="7" id="KW-0413">Isomerase</keyword>
<evidence type="ECO:0000256" key="5">
    <source>
        <dbReference type="PIRSR" id="PIRSR600888-1"/>
    </source>
</evidence>
<dbReference type="SUPFAM" id="SSF51182">
    <property type="entry name" value="RmlC-like cupins"/>
    <property type="match status" value="1"/>
</dbReference>
<dbReference type="InterPro" id="IPR014710">
    <property type="entry name" value="RmlC-like_jellyroll"/>
</dbReference>
<dbReference type="GO" id="GO:0000271">
    <property type="term" value="P:polysaccharide biosynthetic process"/>
    <property type="evidence" value="ECO:0007669"/>
    <property type="project" value="TreeGrafter"/>
</dbReference>
<accession>A0A1H8I3L0</accession>
<evidence type="ECO:0000256" key="1">
    <source>
        <dbReference type="ARBA" id="ARBA00001298"/>
    </source>
</evidence>
<feature type="site" description="Participates in a stacking interaction with the thymidine ring of dTDP-4-oxo-6-deoxyglucose" evidence="6">
    <location>
        <position position="133"/>
    </location>
</feature>
<dbReference type="GO" id="GO:0019305">
    <property type="term" value="P:dTDP-rhamnose biosynthetic process"/>
    <property type="evidence" value="ECO:0007669"/>
    <property type="project" value="UniProtKB-UniRule"/>
</dbReference>
<comment type="subunit">
    <text evidence="7">Homodimer.</text>
</comment>
<dbReference type="CDD" id="cd00438">
    <property type="entry name" value="cupin_RmlC"/>
    <property type="match status" value="1"/>
</dbReference>
<dbReference type="GO" id="GO:0005829">
    <property type="term" value="C:cytosol"/>
    <property type="evidence" value="ECO:0007669"/>
    <property type="project" value="TreeGrafter"/>
</dbReference>
<comment type="pathway">
    <text evidence="7">Carbohydrate biosynthesis; dTDP-L-rhamnose biosynthesis.</text>
</comment>
<dbReference type="PANTHER" id="PTHR21047:SF2">
    <property type="entry name" value="THYMIDINE DIPHOSPHO-4-KETO-RHAMNOSE 3,5-EPIMERASE"/>
    <property type="match status" value="1"/>
</dbReference>
<dbReference type="InterPro" id="IPR011051">
    <property type="entry name" value="RmlC_Cupin_sf"/>
</dbReference>
<dbReference type="Proteomes" id="UP000199206">
    <property type="component" value="Unassembled WGS sequence"/>
</dbReference>
<sequence>MPAPAIRLIQPKRYGDTRGWFSETYNRDTFTQLGIAATFVQDNHSLSGPRHTLRGLHFQTPSRGQDKLVRCVRGRIFDVAVDVRKGSPTYGQWVGTELSADNGHQLFIPVGFAHGFLTLEEGCEVLYKCTDTYAPEHEGGIAWNDPAIAIDWPLPPGATPELSAKDKVQPGLAAFDSPFPYDGRPLAPLA</sequence>
<comment type="function">
    <text evidence="2 7">Catalyzes the epimerization of the C3' and C5'positions of dTDP-6-deoxy-D-xylo-4-hexulose, forming dTDP-6-deoxy-L-lyxo-4-hexulose.</text>
</comment>
<evidence type="ECO:0000256" key="6">
    <source>
        <dbReference type="PIRSR" id="PIRSR600888-3"/>
    </source>
</evidence>
<dbReference type="Gene3D" id="2.60.120.10">
    <property type="entry name" value="Jelly Rolls"/>
    <property type="match status" value="1"/>
</dbReference>
<feature type="active site" description="Proton donor" evidence="5">
    <location>
        <position position="127"/>
    </location>
</feature>
<evidence type="ECO:0000256" key="4">
    <source>
        <dbReference type="ARBA" id="ARBA00019595"/>
    </source>
</evidence>
<dbReference type="EC" id="5.1.3.13" evidence="3 7"/>
<dbReference type="RefSeq" id="WP_093666704.1">
    <property type="nucleotide sequence ID" value="NZ_FOCF01000009.1"/>
</dbReference>
<dbReference type="NCBIfam" id="TIGR01221">
    <property type="entry name" value="rmlC"/>
    <property type="match status" value="1"/>
</dbReference>
<dbReference type="Pfam" id="PF00908">
    <property type="entry name" value="dTDP_sugar_isom"/>
    <property type="match status" value="1"/>
</dbReference>
<organism evidence="8 9">
    <name type="scientific">Sphingomonas gellani</name>
    <dbReference type="NCBI Taxonomy" id="1166340"/>
    <lineage>
        <taxon>Bacteria</taxon>
        <taxon>Pseudomonadati</taxon>
        <taxon>Pseudomonadota</taxon>
        <taxon>Alphaproteobacteria</taxon>
        <taxon>Sphingomonadales</taxon>
        <taxon>Sphingomonadaceae</taxon>
        <taxon>Sphingomonas</taxon>
    </lineage>
</organism>
<proteinExistence type="inferred from homology"/>
<name>A0A1H8I3L0_9SPHN</name>
<reference evidence="9" key="1">
    <citation type="submission" date="2016-10" db="EMBL/GenBank/DDBJ databases">
        <authorList>
            <person name="Varghese N."/>
            <person name="Submissions S."/>
        </authorList>
    </citation>
    <scope>NUCLEOTIDE SEQUENCE [LARGE SCALE GENOMIC DNA]</scope>
    <source>
        <strain evidence="9">S6-262</strain>
    </source>
</reference>
<evidence type="ECO:0000256" key="3">
    <source>
        <dbReference type="ARBA" id="ARBA00012098"/>
    </source>
</evidence>